<dbReference type="Proteomes" id="UP000276776">
    <property type="component" value="Unassembled WGS sequence"/>
</dbReference>
<dbReference type="InterPro" id="IPR008928">
    <property type="entry name" value="6-hairpin_glycosidase_sf"/>
</dbReference>
<comment type="similarity">
    <text evidence="1 4">Belongs to the glycosyl hydrolase 37 family.</text>
</comment>
<dbReference type="OrthoDB" id="3542292at2759"/>
<proteinExistence type="inferred from homology"/>
<feature type="signal peptide" evidence="5">
    <location>
        <begin position="1"/>
        <end position="19"/>
    </location>
</feature>
<dbReference type="PRINTS" id="PR00744">
    <property type="entry name" value="GLHYDRLASE37"/>
</dbReference>
<organism evidence="8">
    <name type="scientific">Thelazia callipaeda</name>
    <name type="common">Oriental eyeworm</name>
    <name type="synonym">Parasitic nematode</name>
    <dbReference type="NCBI Taxonomy" id="103827"/>
    <lineage>
        <taxon>Eukaryota</taxon>
        <taxon>Metazoa</taxon>
        <taxon>Ecdysozoa</taxon>
        <taxon>Nematoda</taxon>
        <taxon>Chromadorea</taxon>
        <taxon>Rhabditida</taxon>
        <taxon>Spirurina</taxon>
        <taxon>Spiruromorpha</taxon>
        <taxon>Thelazioidea</taxon>
        <taxon>Thelaziidae</taxon>
        <taxon>Thelazia</taxon>
    </lineage>
</organism>
<dbReference type="GO" id="GO:0004555">
    <property type="term" value="F:alpha,alpha-trehalase activity"/>
    <property type="evidence" value="ECO:0007669"/>
    <property type="project" value="UniProtKB-EC"/>
</dbReference>
<reference evidence="6 7" key="2">
    <citation type="submission" date="2018-11" db="EMBL/GenBank/DDBJ databases">
        <authorList>
            <consortium name="Pathogen Informatics"/>
        </authorList>
    </citation>
    <scope>NUCLEOTIDE SEQUENCE [LARGE SCALE GENOMIC DNA]</scope>
</reference>
<dbReference type="EC" id="3.2.1.28" evidence="2 4"/>
<dbReference type="GO" id="GO:0005993">
    <property type="term" value="P:trehalose catabolic process"/>
    <property type="evidence" value="ECO:0007669"/>
    <property type="project" value="TreeGrafter"/>
</dbReference>
<reference evidence="8" key="1">
    <citation type="submission" date="2017-02" db="UniProtKB">
        <authorList>
            <consortium name="WormBaseParasite"/>
        </authorList>
    </citation>
    <scope>IDENTIFICATION</scope>
</reference>
<comment type="catalytic activity">
    <reaction evidence="4">
        <text>alpha,alpha-trehalose + H2O = alpha-D-glucose + beta-D-glucose</text>
        <dbReference type="Rhea" id="RHEA:32675"/>
        <dbReference type="ChEBI" id="CHEBI:15377"/>
        <dbReference type="ChEBI" id="CHEBI:15903"/>
        <dbReference type="ChEBI" id="CHEBI:16551"/>
        <dbReference type="ChEBI" id="CHEBI:17925"/>
        <dbReference type="EC" id="3.2.1.28"/>
    </reaction>
</comment>
<dbReference type="InterPro" id="IPR012341">
    <property type="entry name" value="6hp_glycosidase-like_sf"/>
</dbReference>
<dbReference type="WBParaSite" id="TCLT_0000305701-mRNA-1">
    <property type="protein sequence ID" value="TCLT_0000305701-mRNA-1"/>
    <property type="gene ID" value="TCLT_0000305701"/>
</dbReference>
<evidence type="ECO:0000256" key="3">
    <source>
        <dbReference type="ARBA" id="ARBA00019905"/>
    </source>
</evidence>
<gene>
    <name evidence="6" type="ORF">TCLT_LOCUS3057</name>
</gene>
<evidence type="ECO:0000256" key="2">
    <source>
        <dbReference type="ARBA" id="ARBA00012757"/>
    </source>
</evidence>
<dbReference type="SUPFAM" id="SSF48208">
    <property type="entry name" value="Six-hairpin glycosidases"/>
    <property type="match status" value="1"/>
</dbReference>
<evidence type="ECO:0000256" key="4">
    <source>
        <dbReference type="RuleBase" id="RU361180"/>
    </source>
</evidence>
<dbReference type="OMA" id="NMNILEY"/>
<dbReference type="STRING" id="103827.A0A0N5CS56"/>
<feature type="chain" id="PRO_5043126331" description="Trehalase" evidence="5">
    <location>
        <begin position="20"/>
        <end position="481"/>
    </location>
</feature>
<protein>
    <recommendedName>
        <fullName evidence="3 4">Trehalase</fullName>
        <ecNumber evidence="2 4">3.2.1.28</ecNumber>
    </recommendedName>
    <alternativeName>
        <fullName evidence="4">Alpha-trehalose glucohydrolase</fullName>
    </alternativeName>
</protein>
<evidence type="ECO:0000256" key="5">
    <source>
        <dbReference type="SAM" id="SignalP"/>
    </source>
</evidence>
<keyword evidence="7" id="KW-1185">Reference proteome</keyword>
<evidence type="ECO:0000256" key="1">
    <source>
        <dbReference type="ARBA" id="ARBA00005615"/>
    </source>
</evidence>
<dbReference type="InterPro" id="IPR001661">
    <property type="entry name" value="Glyco_hydro_37"/>
</dbReference>
<name>A0A0N5CS56_THECL</name>
<dbReference type="Pfam" id="PF01204">
    <property type="entry name" value="Trehalase"/>
    <property type="match status" value="1"/>
</dbReference>
<keyword evidence="5" id="KW-0732">Signal</keyword>
<dbReference type="PANTHER" id="PTHR23403">
    <property type="entry name" value="TREHALASE"/>
    <property type="match status" value="1"/>
</dbReference>
<evidence type="ECO:0000313" key="6">
    <source>
        <dbReference type="EMBL" id="VDM99335.1"/>
    </source>
</evidence>
<keyword evidence="4" id="KW-0378">Hydrolase</keyword>
<dbReference type="PANTHER" id="PTHR23403:SF5">
    <property type="entry name" value="TREHALASE"/>
    <property type="match status" value="1"/>
</dbReference>
<evidence type="ECO:0000313" key="7">
    <source>
        <dbReference type="Proteomes" id="UP000276776"/>
    </source>
</evidence>
<keyword evidence="4" id="KW-0326">Glycosidase</keyword>
<dbReference type="EMBL" id="UYYF01000932">
    <property type="protein sequence ID" value="VDM99335.1"/>
    <property type="molecule type" value="Genomic_DNA"/>
</dbReference>
<sequence length="481" mass="57002">MFFVCHLLIITLIAIRSKAESTSDDGNTVLRVDEPLPLNRTVNVCDATNTNNSFIYCSGRILEAVNLNRIFKDSKTFVDMVLKYDPEYTLDQFNRRFRGLPAAKIPRDQLKKFLDEHFLPPASELKNCTPVDWTPYPKKIMQISDESLRHWALSIHSLWQTLCKTIDPEMRKYESRSSLIQVPYDFIMAGGRFREYYYWDNYWTLKGLIASEMLKTAKELILNLAHVVEKYGFVPNGGRVYYSHRSQPPLLCGMVYEYYENTQDREFVRKLLPILTKEFQWWQTYRTVNVTMKNENVHTVYQYRTDTNVPRPESYREDIISAEGVSNKLEFWQNIASTAESGWDFSSRWLRDKYSLKTIETTRILPVDLNAFMCWNMNILEYLYELVGNQTESHKYRDMWTQFRESVDSIFYNKTMGAWYDFNLRTMQHNVKFYTTVASPLFTGCYHTLDQQKSERVFNLMNVSYSFSKLVIYIYNLEVKT</sequence>
<dbReference type="AlphaFoldDB" id="A0A0N5CS56"/>
<evidence type="ECO:0000313" key="8">
    <source>
        <dbReference type="WBParaSite" id="TCLT_0000305701-mRNA-1"/>
    </source>
</evidence>
<dbReference type="Gene3D" id="1.50.10.10">
    <property type="match status" value="1"/>
</dbReference>
<accession>A0A0N5CS56</accession>